<reference evidence="1" key="1">
    <citation type="submission" date="2020-08" db="EMBL/GenBank/DDBJ databases">
        <title>Winogradskyella ouciana sp. nov., isolated from the hadal seawater of the Mariana Trench.</title>
        <authorList>
            <person name="He X."/>
        </authorList>
    </citation>
    <scope>NUCLEOTIDE SEQUENCE [LARGE SCALE GENOMIC DNA]</scope>
    <source>
        <strain evidence="1">KCTC 52348</strain>
    </source>
</reference>
<proteinExistence type="predicted"/>
<evidence type="ECO:0000313" key="2">
    <source>
        <dbReference type="Proteomes" id="UP000533900"/>
    </source>
</evidence>
<comment type="caution">
    <text evidence="1">The sequence shown here is derived from an EMBL/GenBank/DDBJ whole genome shotgun (WGS) entry which is preliminary data.</text>
</comment>
<evidence type="ECO:0008006" key="3">
    <source>
        <dbReference type="Google" id="ProtNLM"/>
    </source>
</evidence>
<organism evidence="1 2">
    <name type="scientific">Winogradskyella flava</name>
    <dbReference type="NCBI Taxonomy" id="1884876"/>
    <lineage>
        <taxon>Bacteria</taxon>
        <taxon>Pseudomonadati</taxon>
        <taxon>Bacteroidota</taxon>
        <taxon>Flavobacteriia</taxon>
        <taxon>Flavobacteriales</taxon>
        <taxon>Flavobacteriaceae</taxon>
        <taxon>Winogradskyella</taxon>
    </lineage>
</organism>
<dbReference type="Gene3D" id="3.30.70.930">
    <property type="match status" value="1"/>
</dbReference>
<sequence>MKISVDLTLSPLQNDYETHVINFIKRLRDSEFTVLENPLSTQIFGEYDTLMSFLTREIKRSFAEVDISVLQMKIVKTDRSEYEPNF</sequence>
<accession>A0A842IRB3</accession>
<name>A0A842IRB3_9FLAO</name>
<protein>
    <recommendedName>
        <fullName evidence="3">Thiamine-binding protein domain-containing protein</fullName>
    </recommendedName>
</protein>
<dbReference type="RefSeq" id="WP_185787966.1">
    <property type="nucleotide sequence ID" value="NZ_JACLCP010000001.1"/>
</dbReference>
<dbReference type="Proteomes" id="UP000533900">
    <property type="component" value="Unassembled WGS sequence"/>
</dbReference>
<dbReference type="AlphaFoldDB" id="A0A842IRB3"/>
<gene>
    <name evidence="1" type="ORF">H7F21_04205</name>
</gene>
<dbReference type="InterPro" id="IPR029756">
    <property type="entry name" value="MTH1187/YkoF-like"/>
</dbReference>
<keyword evidence="2" id="KW-1185">Reference proteome</keyword>
<evidence type="ECO:0000313" key="1">
    <source>
        <dbReference type="EMBL" id="MBC2844284.1"/>
    </source>
</evidence>
<dbReference type="SUPFAM" id="SSF89957">
    <property type="entry name" value="MTH1187/YkoF-like"/>
    <property type="match status" value="1"/>
</dbReference>
<dbReference type="EMBL" id="JACLCP010000001">
    <property type="protein sequence ID" value="MBC2844284.1"/>
    <property type="molecule type" value="Genomic_DNA"/>
</dbReference>